<gene>
    <name evidence="2" type="ORF">E0W69_001865</name>
</gene>
<proteinExistence type="predicted"/>
<evidence type="ECO:0000313" key="2">
    <source>
        <dbReference type="EMBL" id="QES87459.1"/>
    </source>
</evidence>
<dbReference type="EMBL" id="CP044016">
    <property type="protein sequence ID" value="QES87459.1"/>
    <property type="molecule type" value="Genomic_DNA"/>
</dbReference>
<dbReference type="InterPro" id="IPR000182">
    <property type="entry name" value="GNAT_dom"/>
</dbReference>
<feature type="domain" description="N-acetyltransferase" evidence="1">
    <location>
        <begin position="202"/>
        <end position="378"/>
    </location>
</feature>
<keyword evidence="3" id="KW-1185">Reference proteome</keyword>
<dbReference type="KEGG" id="arac:E0W69_001865"/>
<dbReference type="PANTHER" id="PTHR41368:SF1">
    <property type="entry name" value="PROTEIN YGHO"/>
    <property type="match status" value="1"/>
</dbReference>
<organism evidence="2 3">
    <name type="scientific">Rhizosphaericola mali</name>
    <dbReference type="NCBI Taxonomy" id="2545455"/>
    <lineage>
        <taxon>Bacteria</taxon>
        <taxon>Pseudomonadati</taxon>
        <taxon>Bacteroidota</taxon>
        <taxon>Chitinophagia</taxon>
        <taxon>Chitinophagales</taxon>
        <taxon>Chitinophagaceae</taxon>
        <taxon>Rhizosphaericola</taxon>
    </lineage>
</organism>
<dbReference type="Gene3D" id="3.40.630.30">
    <property type="match status" value="1"/>
</dbReference>
<dbReference type="OrthoDB" id="9806005at2"/>
<evidence type="ECO:0000259" key="1">
    <source>
        <dbReference type="PROSITE" id="PS51186"/>
    </source>
</evidence>
<dbReference type="InterPro" id="IPR039968">
    <property type="entry name" value="BcerS-like"/>
</dbReference>
<protein>
    <recommendedName>
        <fullName evidence="1">N-acetyltransferase domain-containing protein</fullName>
    </recommendedName>
</protein>
<dbReference type="RefSeq" id="WP_131328336.1">
    <property type="nucleotide sequence ID" value="NZ_CP044016.1"/>
</dbReference>
<dbReference type="GO" id="GO:0016747">
    <property type="term" value="F:acyltransferase activity, transferring groups other than amino-acyl groups"/>
    <property type="evidence" value="ECO:0007669"/>
    <property type="project" value="InterPro"/>
</dbReference>
<dbReference type="InterPro" id="IPR016181">
    <property type="entry name" value="Acyl_CoA_acyltransferase"/>
</dbReference>
<evidence type="ECO:0000313" key="3">
    <source>
        <dbReference type="Proteomes" id="UP000292424"/>
    </source>
</evidence>
<dbReference type="PROSITE" id="PS51186">
    <property type="entry name" value="GNAT"/>
    <property type="match status" value="1"/>
</dbReference>
<name>A0A5P2G013_9BACT</name>
<dbReference type="Proteomes" id="UP000292424">
    <property type="component" value="Chromosome"/>
</dbReference>
<reference evidence="2 3" key="1">
    <citation type="submission" date="2019-09" db="EMBL/GenBank/DDBJ databases">
        <title>Complete genome sequence of Arachidicoccus sp. B3-10 isolated from apple orchard soil.</title>
        <authorList>
            <person name="Kim H.S."/>
            <person name="Han K.-I."/>
            <person name="Suh M.K."/>
            <person name="Lee K.C."/>
            <person name="Eom M.K."/>
            <person name="Kim J.-S."/>
            <person name="Kang S.W."/>
            <person name="Sin Y."/>
            <person name="Lee J.-S."/>
        </authorList>
    </citation>
    <scope>NUCLEOTIDE SEQUENCE [LARGE SCALE GENOMIC DNA]</scope>
    <source>
        <strain evidence="2 3">B3-10</strain>
    </source>
</reference>
<sequence>MPLEIVKVTSKKQLNKFIDFPHDLYKNDPNYVPELFVAQSDLMNPKKNPFFLHGKMQQFLAIKEGKIVGRIAGIVNGTYKKVIGQNDGFFGFFDVVNSQEVANALLSTAESWLKTENITGKMIGPANPSSNDTWGMLVDGFDTPPMAMMPYNFSYYNDLVSNYGLYKQTDLFAWLFGRTGYDDVKVRRVAGLIEERMKRKGITVRPIDLKKNFKREVERIREVYNKAWDKNLGSIPMTDDEFTHLAKDLKMIVDPNFVRVAEMDGKFIGISIAIPNINDILIHIKNGRLFPTGLIKLLTQKKKIRGIRILILGVLEEYRKLGIESVFYAAMMDSMLANPRIEKIEASWILEGNEAMNKALENMGAKIYKTYRVFEKQI</sequence>
<dbReference type="AlphaFoldDB" id="A0A5P2G013"/>
<dbReference type="SUPFAM" id="SSF55729">
    <property type="entry name" value="Acyl-CoA N-acyltransferases (Nat)"/>
    <property type="match status" value="1"/>
</dbReference>
<accession>A0A5P2G013</accession>
<dbReference type="PANTHER" id="PTHR41368">
    <property type="entry name" value="PROTEIN YGHO"/>
    <property type="match status" value="1"/>
</dbReference>